<dbReference type="STRING" id="1220579.GCA_001571345_01118"/>
<dbReference type="InterPro" id="IPR032816">
    <property type="entry name" value="VTT_dom"/>
</dbReference>
<name>A0A318PPZ7_KOMXY</name>
<evidence type="ECO:0000313" key="1">
    <source>
        <dbReference type="EMBL" id="PYD57158.1"/>
    </source>
</evidence>
<organism evidence="1 2">
    <name type="scientific">Komagataeibacter xylinus</name>
    <name type="common">Gluconacetobacter xylinus</name>
    <dbReference type="NCBI Taxonomy" id="28448"/>
    <lineage>
        <taxon>Bacteria</taxon>
        <taxon>Pseudomonadati</taxon>
        <taxon>Pseudomonadota</taxon>
        <taxon>Alphaproteobacteria</taxon>
        <taxon>Acetobacterales</taxon>
        <taxon>Acetobacteraceae</taxon>
        <taxon>Komagataeibacter</taxon>
    </lineage>
</organism>
<dbReference type="Proteomes" id="UP000248257">
    <property type="component" value="Unassembled WGS sequence"/>
</dbReference>
<gene>
    <name evidence="1" type="ORF">CFR75_07005</name>
</gene>
<dbReference type="RefSeq" id="WP_061272789.1">
    <property type="nucleotide sequence ID" value="NZ_CBCRXN010000024.1"/>
</dbReference>
<dbReference type="GO" id="GO:0005886">
    <property type="term" value="C:plasma membrane"/>
    <property type="evidence" value="ECO:0007669"/>
    <property type="project" value="TreeGrafter"/>
</dbReference>
<keyword evidence="2" id="KW-1185">Reference proteome</keyword>
<proteinExistence type="predicted"/>
<reference evidence="1 2" key="1">
    <citation type="submission" date="2017-07" db="EMBL/GenBank/DDBJ databases">
        <title>A draft genome sequence of Komagataeibacter xylinus LMG 1515.</title>
        <authorList>
            <person name="Skraban J."/>
            <person name="Cleenwerck I."/>
            <person name="Vandamme P."/>
            <person name="Trcek J."/>
        </authorList>
    </citation>
    <scope>NUCLEOTIDE SEQUENCE [LARGE SCALE GENOMIC DNA]</scope>
    <source>
        <strain evidence="1 2">LMG 1515</strain>
    </source>
</reference>
<comment type="caution">
    <text evidence="1">The sequence shown here is derived from an EMBL/GenBank/DDBJ whole genome shotgun (WGS) entry which is preliminary data.</text>
</comment>
<protein>
    <submittedName>
        <fullName evidence="1">DedA family protein</fullName>
    </submittedName>
</protein>
<sequence length="192" mass="21075">MLDRLYARVTALAASRHAVLWLAVLAFAEASVFPLPPDIMLLPMVLTQRERAFRLAAICTIASVAGAVLGWCIGSFLLEYAAMPIVHFYHAEHTLQTLQDRFREWGVWIILIKGLTPIPFKFVTIASGAAHLSLVPFLLACAVTRGARFFLLAALLRRYGASIEGFIEKRLPLVAGLFAVVLVGGIVALKYI</sequence>
<dbReference type="PANTHER" id="PTHR42709">
    <property type="entry name" value="ALKALINE PHOSPHATASE LIKE PROTEIN"/>
    <property type="match status" value="1"/>
</dbReference>
<dbReference type="OrthoDB" id="9810270at2"/>
<dbReference type="EMBL" id="NKUC01000011">
    <property type="protein sequence ID" value="PYD57158.1"/>
    <property type="molecule type" value="Genomic_DNA"/>
</dbReference>
<dbReference type="InterPro" id="IPR051311">
    <property type="entry name" value="DedA_domain"/>
</dbReference>
<dbReference type="Pfam" id="PF09335">
    <property type="entry name" value="VTT_dom"/>
    <property type="match status" value="1"/>
</dbReference>
<dbReference type="AlphaFoldDB" id="A0A318PPZ7"/>
<dbReference type="PANTHER" id="PTHR42709:SF11">
    <property type="entry name" value="DEDA FAMILY PROTEIN"/>
    <property type="match status" value="1"/>
</dbReference>
<accession>A0A318PPZ7</accession>
<evidence type="ECO:0000313" key="2">
    <source>
        <dbReference type="Proteomes" id="UP000248257"/>
    </source>
</evidence>